<dbReference type="OrthoDB" id="1918363at2759"/>
<dbReference type="PANTHER" id="PTHR15838:SF1">
    <property type="entry name" value="ZINC FINGER CCHC DOMAIN-CONTAINING PROTEIN 17"/>
    <property type="match status" value="1"/>
</dbReference>
<proteinExistence type="predicted"/>
<protein>
    <recommendedName>
        <fullName evidence="7">Nucleolar protein of 40 kDa</fullName>
    </recommendedName>
</protein>
<feature type="compositionally biased region" description="Basic residues" evidence="2">
    <location>
        <begin position="183"/>
        <end position="213"/>
    </location>
</feature>
<dbReference type="GO" id="GO:0043489">
    <property type="term" value="P:RNA stabilization"/>
    <property type="evidence" value="ECO:0007669"/>
    <property type="project" value="TreeGrafter"/>
</dbReference>
<keyword evidence="1" id="KW-0479">Metal-binding</keyword>
<accession>A0A8S9YGT8</accession>
<feature type="domain" description="S1 motif" evidence="3">
    <location>
        <begin position="6"/>
        <end position="74"/>
    </location>
</feature>
<dbReference type="Gene3D" id="2.40.50.140">
    <property type="entry name" value="Nucleic acid-binding proteins"/>
    <property type="match status" value="1"/>
</dbReference>
<dbReference type="GO" id="GO:0008270">
    <property type="term" value="F:zinc ion binding"/>
    <property type="evidence" value="ECO:0007669"/>
    <property type="project" value="UniProtKB-KW"/>
</dbReference>
<dbReference type="Pfam" id="PF00575">
    <property type="entry name" value="S1"/>
    <property type="match status" value="1"/>
</dbReference>
<dbReference type="PROSITE" id="PS50158">
    <property type="entry name" value="ZF_CCHC"/>
    <property type="match status" value="1"/>
</dbReference>
<dbReference type="EMBL" id="JTDE01005824">
    <property type="protein sequence ID" value="KAF7247134.1"/>
    <property type="molecule type" value="Genomic_DNA"/>
</dbReference>
<keyword evidence="1" id="KW-0863">Zinc-finger</keyword>
<evidence type="ECO:0000313" key="5">
    <source>
        <dbReference type="EMBL" id="KAF7247134.1"/>
    </source>
</evidence>
<dbReference type="SMART" id="SM00316">
    <property type="entry name" value="S1"/>
    <property type="match status" value="1"/>
</dbReference>
<evidence type="ECO:0000256" key="2">
    <source>
        <dbReference type="SAM" id="MobiDB-lite"/>
    </source>
</evidence>
<keyword evidence="1" id="KW-0862">Zinc</keyword>
<organism evidence="5 6">
    <name type="scientific">Paragonimus skrjabini miyazakii</name>
    <dbReference type="NCBI Taxonomy" id="59628"/>
    <lineage>
        <taxon>Eukaryota</taxon>
        <taxon>Metazoa</taxon>
        <taxon>Spiralia</taxon>
        <taxon>Lophotrochozoa</taxon>
        <taxon>Platyhelminthes</taxon>
        <taxon>Trematoda</taxon>
        <taxon>Digenea</taxon>
        <taxon>Plagiorchiida</taxon>
        <taxon>Troglotremata</taxon>
        <taxon>Troglotrematidae</taxon>
        <taxon>Paragonimus</taxon>
    </lineage>
</organism>
<keyword evidence="6" id="KW-1185">Reference proteome</keyword>
<feature type="domain" description="CCHC-type" evidence="4">
    <location>
        <begin position="119"/>
        <end position="132"/>
    </location>
</feature>
<evidence type="ECO:0008006" key="7">
    <source>
        <dbReference type="Google" id="ProtNLM"/>
    </source>
</evidence>
<feature type="region of interest" description="Disordered" evidence="2">
    <location>
        <begin position="178"/>
        <end position="219"/>
    </location>
</feature>
<gene>
    <name evidence="5" type="ORF">EG68_09186</name>
</gene>
<evidence type="ECO:0000313" key="6">
    <source>
        <dbReference type="Proteomes" id="UP000822476"/>
    </source>
</evidence>
<dbReference type="InterPro" id="IPR001878">
    <property type="entry name" value="Znf_CCHC"/>
</dbReference>
<dbReference type="InterPro" id="IPR003029">
    <property type="entry name" value="S1_domain"/>
</dbReference>
<dbReference type="PROSITE" id="PS50126">
    <property type="entry name" value="S1"/>
    <property type="match status" value="1"/>
</dbReference>
<reference evidence="5" key="1">
    <citation type="submission" date="2019-07" db="EMBL/GenBank/DDBJ databases">
        <title>Annotation for the trematode Paragonimus miyazaki's.</title>
        <authorList>
            <person name="Choi Y.-J."/>
        </authorList>
    </citation>
    <scope>NUCLEOTIDE SEQUENCE</scope>
    <source>
        <strain evidence="5">Japan</strain>
    </source>
</reference>
<comment type="caution">
    <text evidence="5">The sequence shown here is derived from an EMBL/GenBank/DDBJ whole genome shotgun (WGS) entry which is preliminary data.</text>
</comment>
<dbReference type="AlphaFoldDB" id="A0A8S9YGT8"/>
<name>A0A8S9YGT8_9TREM</name>
<evidence type="ECO:0000259" key="3">
    <source>
        <dbReference type="PROSITE" id="PS50126"/>
    </source>
</evidence>
<sequence>MSVALFKIVECKVVSIKDYGAFVSISNTKKQGLLHRSQISNHPIDKVEDVMEVGEKIFCKVISTEDGKIGLSMKLVDQTTGRDKDPENLIASRLDGKRKGKSTDSFTPIELGAVLDTVCKRCGVRGHLASSCYAPSGSDSLGLVYSSSEAAVSDEEVSPSLGSINKIKCLVGVVKKIQEDRKNSKKHGHKKEKKKSKVGKHNHEERKRKHRKHRNDEPSCKKKRGLFLLHRGCVAVKHQCEPFMYYCL</sequence>
<dbReference type="InterPro" id="IPR012340">
    <property type="entry name" value="NA-bd_OB-fold"/>
</dbReference>
<dbReference type="PANTHER" id="PTHR15838">
    <property type="entry name" value="NUCLEOLAR PROTEIN OF 40 KDA"/>
    <property type="match status" value="1"/>
</dbReference>
<evidence type="ECO:0000256" key="1">
    <source>
        <dbReference type="PROSITE-ProRule" id="PRU00047"/>
    </source>
</evidence>
<dbReference type="GO" id="GO:0003723">
    <property type="term" value="F:RNA binding"/>
    <property type="evidence" value="ECO:0007669"/>
    <property type="project" value="TreeGrafter"/>
</dbReference>
<evidence type="ECO:0000259" key="4">
    <source>
        <dbReference type="PROSITE" id="PS50158"/>
    </source>
</evidence>
<dbReference type="Proteomes" id="UP000822476">
    <property type="component" value="Unassembled WGS sequence"/>
</dbReference>
<dbReference type="SUPFAM" id="SSF50249">
    <property type="entry name" value="Nucleic acid-binding proteins"/>
    <property type="match status" value="1"/>
</dbReference>